<evidence type="ECO:0000313" key="4">
    <source>
        <dbReference type="Proteomes" id="UP000003448"/>
    </source>
</evidence>
<feature type="compositionally biased region" description="Polar residues" evidence="1">
    <location>
        <begin position="7"/>
        <end position="21"/>
    </location>
</feature>
<feature type="region of interest" description="Disordered" evidence="1">
    <location>
        <begin position="1"/>
        <end position="21"/>
    </location>
</feature>
<dbReference type="Proteomes" id="UP000003448">
    <property type="component" value="Unassembled WGS sequence"/>
</dbReference>
<proteinExistence type="predicted"/>
<gene>
    <name evidence="3" type="ORF">MILUP08_42892</name>
</gene>
<protein>
    <submittedName>
        <fullName evidence="3">Uncharacterized protein</fullName>
    </submittedName>
</protein>
<evidence type="ECO:0000256" key="1">
    <source>
        <dbReference type="SAM" id="MobiDB-lite"/>
    </source>
</evidence>
<evidence type="ECO:0000313" key="3">
    <source>
        <dbReference type="EMBL" id="CCH17961.1"/>
    </source>
</evidence>
<comment type="caution">
    <text evidence="3">The sequence shown here is derived from an EMBL/GenBank/DDBJ whole genome shotgun (WGS) entry which is preliminary data.</text>
</comment>
<keyword evidence="2" id="KW-0812">Transmembrane</keyword>
<reference evidence="4" key="1">
    <citation type="journal article" date="2012" name="J. Bacteriol.">
        <title>Genome Sequence of Micromonospora lupini Lupac 08, Isolated from Root Nodules of Lupinus angustifolius.</title>
        <authorList>
            <person name="Alonso-Vega P."/>
            <person name="Normand P."/>
            <person name="Bacigalupe R."/>
            <person name="Pujic P."/>
            <person name="Lajus A."/>
            <person name="Vallenet D."/>
            <person name="Carro L."/>
            <person name="Coll P."/>
            <person name="Trujillo M.E."/>
        </authorList>
    </citation>
    <scope>NUCLEOTIDE SEQUENCE [LARGE SCALE GENOMIC DNA]</scope>
    <source>
        <strain evidence="4">Lupac 08</strain>
    </source>
</reference>
<evidence type="ECO:0000256" key="2">
    <source>
        <dbReference type="SAM" id="Phobius"/>
    </source>
</evidence>
<keyword evidence="4" id="KW-1185">Reference proteome</keyword>
<accession>I0L2B4</accession>
<feature type="transmembrane region" description="Helical" evidence="2">
    <location>
        <begin position="116"/>
        <end position="137"/>
    </location>
</feature>
<organism evidence="3 4">
    <name type="scientific">Micromonospora lupini str. Lupac 08</name>
    <dbReference type="NCBI Taxonomy" id="1150864"/>
    <lineage>
        <taxon>Bacteria</taxon>
        <taxon>Bacillati</taxon>
        <taxon>Actinomycetota</taxon>
        <taxon>Actinomycetes</taxon>
        <taxon>Micromonosporales</taxon>
        <taxon>Micromonosporaceae</taxon>
        <taxon>Micromonospora</taxon>
    </lineage>
</organism>
<dbReference type="EMBL" id="CAIE01000022">
    <property type="protein sequence ID" value="CCH17961.1"/>
    <property type="molecule type" value="Genomic_DNA"/>
</dbReference>
<keyword evidence="2" id="KW-1133">Transmembrane helix</keyword>
<dbReference type="AlphaFoldDB" id="I0L2B4"/>
<name>I0L2B4_9ACTN</name>
<keyword evidence="2" id="KW-0472">Membrane</keyword>
<sequence>MHGRRPTSASDATTMTENSESAAAAYERGMGAGRIEQRLQGHDEHLRHINGSIDSMTQALQALTEELRANAALLTANVASGRRDALERDRIAAVRIEEAGLFDSRSTVRWTRWQRWVAVVGAIILVGNFALGLYLAFGS</sequence>